<dbReference type="OrthoDB" id="10251412at2759"/>
<dbReference type="SMART" id="SM00382">
    <property type="entry name" value="AAA"/>
    <property type="match status" value="1"/>
</dbReference>
<dbReference type="InterPro" id="IPR003593">
    <property type="entry name" value="AAA+_ATPase"/>
</dbReference>
<dbReference type="Proteomes" id="UP000011083">
    <property type="component" value="Unassembled WGS sequence"/>
</dbReference>
<evidence type="ECO:0000256" key="10">
    <source>
        <dbReference type="ARBA" id="ARBA00023136"/>
    </source>
</evidence>
<keyword evidence="5" id="KW-0999">Mitochondrion inner membrane</keyword>
<dbReference type="InterPro" id="IPR027417">
    <property type="entry name" value="P-loop_NTPase"/>
</dbReference>
<keyword evidence="3 13" id="KW-0812">Transmembrane</keyword>
<evidence type="ECO:0000256" key="7">
    <source>
        <dbReference type="ARBA" id="ARBA00022840"/>
    </source>
</evidence>
<feature type="transmembrane region" description="Helical" evidence="13">
    <location>
        <begin position="22"/>
        <end position="43"/>
    </location>
</feature>
<dbReference type="InterPro" id="IPR057495">
    <property type="entry name" value="AAA_lid_BCS1"/>
</dbReference>
<dbReference type="KEGG" id="acan:ACA1_040870"/>
<keyword evidence="4" id="KW-0547">Nucleotide-binding</keyword>
<evidence type="ECO:0000256" key="11">
    <source>
        <dbReference type="ARBA" id="ARBA00048778"/>
    </source>
</evidence>
<comment type="catalytic activity">
    <reaction evidence="11">
        <text>ATP + H2O = ADP + phosphate + H(+)</text>
        <dbReference type="Rhea" id="RHEA:13065"/>
        <dbReference type="ChEBI" id="CHEBI:15377"/>
        <dbReference type="ChEBI" id="CHEBI:15378"/>
        <dbReference type="ChEBI" id="CHEBI:30616"/>
        <dbReference type="ChEBI" id="CHEBI:43474"/>
        <dbReference type="ChEBI" id="CHEBI:456216"/>
    </reaction>
    <physiologicalReaction direction="left-to-right" evidence="11">
        <dbReference type="Rhea" id="RHEA:13066"/>
    </physiologicalReaction>
</comment>
<evidence type="ECO:0000256" key="1">
    <source>
        <dbReference type="ARBA" id="ARBA00004434"/>
    </source>
</evidence>
<dbReference type="Pfam" id="PF25426">
    <property type="entry name" value="AAA_lid_BCS1"/>
    <property type="match status" value="1"/>
</dbReference>
<evidence type="ECO:0000256" key="6">
    <source>
        <dbReference type="ARBA" id="ARBA00022801"/>
    </source>
</evidence>
<keyword evidence="6" id="KW-0378">Hydrolase</keyword>
<dbReference type="EMBL" id="KB007946">
    <property type="protein sequence ID" value="ELR18771.1"/>
    <property type="molecule type" value="Genomic_DNA"/>
</dbReference>
<feature type="domain" description="AAA+ ATPase" evidence="14">
    <location>
        <begin position="244"/>
        <end position="375"/>
    </location>
</feature>
<feature type="region of interest" description="Disordered" evidence="12">
    <location>
        <begin position="479"/>
        <end position="511"/>
    </location>
</feature>
<reference evidence="16 17" key="1">
    <citation type="journal article" date="2013" name="Genome Biol.">
        <title>Genome of Acanthamoeba castellanii highlights extensive lateral gene transfer and early evolution of tyrosine kinase signaling.</title>
        <authorList>
            <person name="Clarke M."/>
            <person name="Lohan A.J."/>
            <person name="Liu B."/>
            <person name="Lagkouvardos I."/>
            <person name="Roy S."/>
            <person name="Zafar N."/>
            <person name="Bertelli C."/>
            <person name="Schilde C."/>
            <person name="Kianianmomeni A."/>
            <person name="Burglin T.R."/>
            <person name="Frech C."/>
            <person name="Turcotte B."/>
            <person name="Kopec K.O."/>
            <person name="Synnott J.M."/>
            <person name="Choo C."/>
            <person name="Paponov I."/>
            <person name="Finkler A."/>
            <person name="Soon Heng Tan C."/>
            <person name="Hutchins A.P."/>
            <person name="Weinmeier T."/>
            <person name="Rattei T."/>
            <person name="Chu J.S."/>
            <person name="Gimenez G."/>
            <person name="Irimia M."/>
            <person name="Rigden D.J."/>
            <person name="Fitzpatrick D.A."/>
            <person name="Lorenzo-Morales J."/>
            <person name="Bateman A."/>
            <person name="Chiu C.H."/>
            <person name="Tang P."/>
            <person name="Hegemann P."/>
            <person name="Fromm H."/>
            <person name="Raoult D."/>
            <person name="Greub G."/>
            <person name="Miranda-Saavedra D."/>
            <person name="Chen N."/>
            <person name="Nash P."/>
            <person name="Ginger M.L."/>
            <person name="Horn M."/>
            <person name="Schaap P."/>
            <person name="Caler L."/>
            <person name="Loftus B."/>
        </authorList>
    </citation>
    <scope>NUCLEOTIDE SEQUENCE [LARGE SCALE GENOMIC DNA]</scope>
    <source>
        <strain evidence="16 17">Neff</strain>
    </source>
</reference>
<gene>
    <name evidence="16" type="ORF">ACA1_040870</name>
</gene>
<comment type="subcellular location">
    <subcellularLocation>
        <location evidence="1">Mitochondrion inner membrane</location>
        <topology evidence="1">Single-pass membrane protein</topology>
    </subcellularLocation>
</comment>
<dbReference type="AlphaFoldDB" id="L8H2Y0"/>
<evidence type="ECO:0000256" key="3">
    <source>
        <dbReference type="ARBA" id="ARBA00022692"/>
    </source>
</evidence>
<dbReference type="OMA" id="WITVERI"/>
<keyword evidence="9" id="KW-0496">Mitochondrion</keyword>
<protein>
    <submittedName>
        <fullName evidence="16">ATPase, AAA domain containing protein</fullName>
    </submittedName>
</protein>
<evidence type="ECO:0000313" key="16">
    <source>
        <dbReference type="EMBL" id="ELR18771.1"/>
    </source>
</evidence>
<dbReference type="GO" id="GO:0016887">
    <property type="term" value="F:ATP hydrolysis activity"/>
    <property type="evidence" value="ECO:0007669"/>
    <property type="project" value="InterPro"/>
</dbReference>
<proteinExistence type="inferred from homology"/>
<evidence type="ECO:0000313" key="17">
    <source>
        <dbReference type="Proteomes" id="UP000011083"/>
    </source>
</evidence>
<keyword evidence="7" id="KW-0067">ATP-binding</keyword>
<dbReference type="VEuPathDB" id="AmoebaDB:ACA1_040870"/>
<evidence type="ECO:0000259" key="15">
    <source>
        <dbReference type="SMART" id="SM01024"/>
    </source>
</evidence>
<dbReference type="PANTHER" id="PTHR23070">
    <property type="entry name" value="BCS1 AAA-TYPE ATPASE"/>
    <property type="match status" value="1"/>
</dbReference>
<keyword evidence="17" id="KW-1185">Reference proteome</keyword>
<dbReference type="GO" id="GO:0005524">
    <property type="term" value="F:ATP binding"/>
    <property type="evidence" value="ECO:0007669"/>
    <property type="project" value="UniProtKB-KW"/>
</dbReference>
<evidence type="ECO:0000256" key="9">
    <source>
        <dbReference type="ARBA" id="ARBA00023128"/>
    </source>
</evidence>
<name>L8H2Y0_ACACF</name>
<keyword evidence="8 13" id="KW-1133">Transmembrane helix</keyword>
<dbReference type="InterPro" id="IPR003959">
    <property type="entry name" value="ATPase_AAA_core"/>
</dbReference>
<evidence type="ECO:0000256" key="2">
    <source>
        <dbReference type="ARBA" id="ARBA00007448"/>
    </source>
</evidence>
<comment type="similarity">
    <text evidence="2">Belongs to the AAA ATPase family. BCS1 subfamily.</text>
</comment>
<dbReference type="Pfam" id="PF08740">
    <property type="entry name" value="BCS1_N"/>
    <property type="match status" value="1"/>
</dbReference>
<dbReference type="GeneID" id="14919556"/>
<dbReference type="RefSeq" id="XP_004340823.1">
    <property type="nucleotide sequence ID" value="XM_004340775.1"/>
</dbReference>
<dbReference type="STRING" id="1257118.L8H2Y0"/>
<evidence type="ECO:0000256" key="12">
    <source>
        <dbReference type="SAM" id="MobiDB-lite"/>
    </source>
</evidence>
<dbReference type="SMART" id="SM01024">
    <property type="entry name" value="BCS1_N"/>
    <property type="match status" value="1"/>
</dbReference>
<dbReference type="Gene3D" id="3.40.50.300">
    <property type="entry name" value="P-loop containing nucleotide triphosphate hydrolases"/>
    <property type="match status" value="1"/>
</dbReference>
<evidence type="ECO:0000256" key="13">
    <source>
        <dbReference type="SAM" id="Phobius"/>
    </source>
</evidence>
<sequence length="511" mass="57940">MAEQLLGAYLQNRLGSLADNQIFSGGLLLVVVGLVAAWLHWLAQELWDRLQRQFLVSLEVRKEDEAFHWLMKWLAVQTERTNGRELSMLTSRENRRDRYEGAEAATKPQLHFGPAPGLHFLRFRGRWITVERIIKENQFGGSAGHNGLELQETLKLTTYGRHPQILKDIATGAMNHSLGDELGKVLIFQPKYGYNAGQWRKLMAIEKRSIESVHFPKGVLENLLADVREFFSMRDWYKRRGIPHRRGIMLHGPPGNGKSSFAAALAGELGLNLCVCSLANSSLDDDDLQEYMRKMPKGSILLLEDIDAAFVHRKKNVDDGNSNKVTFSGLLNALDGAVAFEGSLVLMTTNHREKLDPALTRPGRVDVALYVGLANRDQIERLFAYFYRPWEAAADVDKAEKNVEAEVQHVGKKEIAVRKEEIERERERVDKMAIEFARLVPEEQVSMASIQGYLLRFKLDPQAAIDNVGQFVAEEKARISEEDARRKKEAEEEEKQNAAKEAEDKRPNDAV</sequence>
<evidence type="ECO:0000256" key="4">
    <source>
        <dbReference type="ARBA" id="ARBA00022741"/>
    </source>
</evidence>
<organism evidence="16 17">
    <name type="scientific">Acanthamoeba castellanii (strain ATCC 30010 / Neff)</name>
    <dbReference type="NCBI Taxonomy" id="1257118"/>
    <lineage>
        <taxon>Eukaryota</taxon>
        <taxon>Amoebozoa</taxon>
        <taxon>Discosea</taxon>
        <taxon>Longamoebia</taxon>
        <taxon>Centramoebida</taxon>
        <taxon>Acanthamoebidae</taxon>
        <taxon>Acanthamoeba</taxon>
    </lineage>
</organism>
<dbReference type="Pfam" id="PF00004">
    <property type="entry name" value="AAA"/>
    <property type="match status" value="1"/>
</dbReference>
<feature type="domain" description="BCS1 N-terminal" evidence="15">
    <location>
        <begin position="30"/>
        <end position="213"/>
    </location>
</feature>
<dbReference type="SUPFAM" id="SSF52540">
    <property type="entry name" value="P-loop containing nucleoside triphosphate hydrolases"/>
    <property type="match status" value="1"/>
</dbReference>
<evidence type="ECO:0000256" key="5">
    <source>
        <dbReference type="ARBA" id="ARBA00022792"/>
    </source>
</evidence>
<dbReference type="CDD" id="cd19510">
    <property type="entry name" value="RecA-like_BCS1"/>
    <property type="match status" value="1"/>
</dbReference>
<evidence type="ECO:0000256" key="8">
    <source>
        <dbReference type="ARBA" id="ARBA00022989"/>
    </source>
</evidence>
<dbReference type="InterPro" id="IPR014851">
    <property type="entry name" value="BCS1_N"/>
</dbReference>
<dbReference type="GO" id="GO:0005743">
    <property type="term" value="C:mitochondrial inner membrane"/>
    <property type="evidence" value="ECO:0007669"/>
    <property type="project" value="UniProtKB-SubCell"/>
</dbReference>
<dbReference type="InterPro" id="IPR050747">
    <property type="entry name" value="Mitochondrial_chaperone_BCS1"/>
</dbReference>
<evidence type="ECO:0000259" key="14">
    <source>
        <dbReference type="SMART" id="SM00382"/>
    </source>
</evidence>
<keyword evidence="10 13" id="KW-0472">Membrane</keyword>
<accession>L8H2Y0</accession>